<feature type="domain" description="DUF4097" evidence="3">
    <location>
        <begin position="176"/>
        <end position="303"/>
    </location>
</feature>
<dbReference type="AlphaFoldDB" id="A0A143PJQ1"/>
<evidence type="ECO:0000256" key="2">
    <source>
        <dbReference type="SAM" id="SignalP"/>
    </source>
</evidence>
<evidence type="ECO:0000313" key="4">
    <source>
        <dbReference type="EMBL" id="AMY08787.1"/>
    </source>
</evidence>
<dbReference type="KEGG" id="abac:LuPra_01992"/>
<proteinExistence type="predicted"/>
<feature type="chain" id="PRO_5007511479" description="DUF4097 domain-containing protein" evidence="2">
    <location>
        <begin position="24"/>
        <end position="304"/>
    </location>
</feature>
<feature type="signal peptide" evidence="2">
    <location>
        <begin position="1"/>
        <end position="23"/>
    </location>
</feature>
<protein>
    <recommendedName>
        <fullName evidence="3">DUF4097 domain-containing protein</fullName>
    </recommendedName>
</protein>
<reference evidence="4 5" key="1">
    <citation type="journal article" date="2016" name="Genome Announc.">
        <title>First Complete Genome Sequence of a Subdivision 6 Acidobacterium Strain.</title>
        <authorList>
            <person name="Huang S."/>
            <person name="Vieira S."/>
            <person name="Bunk B."/>
            <person name="Riedel T."/>
            <person name="Sproer C."/>
            <person name="Overmann J."/>
        </authorList>
    </citation>
    <scope>NUCLEOTIDE SEQUENCE [LARGE SCALE GENOMIC DNA]</scope>
    <source>
        <strain evidence="5">DSM 100886 HEG_-6_39</strain>
    </source>
</reference>
<reference evidence="5" key="2">
    <citation type="submission" date="2016-04" db="EMBL/GenBank/DDBJ databases">
        <title>First Complete Genome Sequence of a Subdivision 6 Acidobacterium.</title>
        <authorList>
            <person name="Huang S."/>
            <person name="Vieira S."/>
            <person name="Bunk B."/>
            <person name="Riedel T."/>
            <person name="Sproeer C."/>
            <person name="Overmann J."/>
        </authorList>
    </citation>
    <scope>NUCLEOTIDE SEQUENCE [LARGE SCALE GENOMIC DNA]</scope>
    <source>
        <strain evidence="5">DSM 100886 HEG_-6_39</strain>
    </source>
</reference>
<dbReference type="Pfam" id="PF13349">
    <property type="entry name" value="DUF4097"/>
    <property type="match status" value="1"/>
</dbReference>
<sequence length="304" mass="29577" precursor="true">MSLRFSPALAASLLTLAPILAMAQPVPFERSLNVGAAPTLDVSSGSGDVTVRAAAGGAIVVKGLVSVNKGSNAPANAAEIAKQVAANPPIEQTGDAVKVGRISDETTRNAVSIAYEISVPAATGVVVGTGSGDVVVTGVKTVKASSGSGDVSVAGISGEVDVRTGSGDIALKDAMNKANFSTGSGDIVAALSGSGDVRASTGSGDIRLTGVVGLLSASTGSGSISVEGKPTGDWKVSSASGDVEVAVPAEQGYTLDASTASGDLAVASGLNIEKQPGHRRAQGAVRGGGPTLRLSTASGDIAVK</sequence>
<dbReference type="InterPro" id="IPR025164">
    <property type="entry name" value="Toastrack_DUF4097"/>
</dbReference>
<dbReference type="STRING" id="1855912.LuPra_01992"/>
<dbReference type="RefSeq" id="WP_110170596.1">
    <property type="nucleotide sequence ID" value="NZ_CP015136.1"/>
</dbReference>
<dbReference type="Proteomes" id="UP000076079">
    <property type="component" value="Chromosome"/>
</dbReference>
<gene>
    <name evidence="4" type="ORF">LuPra_01992</name>
</gene>
<feature type="region of interest" description="Disordered" evidence="1">
    <location>
        <begin position="275"/>
        <end position="304"/>
    </location>
</feature>
<dbReference type="OrthoDB" id="113158at2"/>
<dbReference type="EMBL" id="CP015136">
    <property type="protein sequence ID" value="AMY08787.1"/>
    <property type="molecule type" value="Genomic_DNA"/>
</dbReference>
<evidence type="ECO:0000259" key="3">
    <source>
        <dbReference type="Pfam" id="PF13349"/>
    </source>
</evidence>
<name>A0A143PJQ1_LUTPR</name>
<accession>A0A143PJQ1</accession>
<keyword evidence="2" id="KW-0732">Signal</keyword>
<keyword evidence="5" id="KW-1185">Reference proteome</keyword>
<evidence type="ECO:0000313" key="5">
    <source>
        <dbReference type="Proteomes" id="UP000076079"/>
    </source>
</evidence>
<dbReference type="Gene3D" id="2.160.20.120">
    <property type="match status" value="1"/>
</dbReference>
<evidence type="ECO:0000256" key="1">
    <source>
        <dbReference type="SAM" id="MobiDB-lite"/>
    </source>
</evidence>
<organism evidence="4 5">
    <name type="scientific">Luteitalea pratensis</name>
    <dbReference type="NCBI Taxonomy" id="1855912"/>
    <lineage>
        <taxon>Bacteria</taxon>
        <taxon>Pseudomonadati</taxon>
        <taxon>Acidobacteriota</taxon>
        <taxon>Vicinamibacteria</taxon>
        <taxon>Vicinamibacterales</taxon>
        <taxon>Vicinamibacteraceae</taxon>
        <taxon>Luteitalea</taxon>
    </lineage>
</organism>